<gene>
    <name evidence="13" type="ORF">C882_1230</name>
</gene>
<dbReference type="PIRSF" id="PIRSF037307">
    <property type="entry name" value="Lhr-like_helic_prd"/>
    <property type="match status" value="1"/>
</dbReference>
<dbReference type="GO" id="GO:0003677">
    <property type="term" value="F:DNA binding"/>
    <property type="evidence" value="ECO:0007669"/>
    <property type="project" value="UniProtKB-KW"/>
</dbReference>
<evidence type="ECO:0000256" key="5">
    <source>
        <dbReference type="ARBA" id="ARBA00022840"/>
    </source>
</evidence>
<dbReference type="PROSITE" id="PS51194">
    <property type="entry name" value="HELICASE_CTER"/>
    <property type="match status" value="1"/>
</dbReference>
<evidence type="ECO:0000256" key="4">
    <source>
        <dbReference type="ARBA" id="ARBA00022806"/>
    </source>
</evidence>
<dbReference type="Gene3D" id="3.40.50.300">
    <property type="entry name" value="P-loop containing nucleotide triphosphate hydrolases"/>
    <property type="match status" value="2"/>
</dbReference>
<feature type="domain" description="Helicase C-terminal" evidence="12">
    <location>
        <begin position="259"/>
        <end position="410"/>
    </location>
</feature>
<dbReference type="PATRIC" id="fig|1238182.3.peg.3444"/>
<dbReference type="GO" id="GO:0006281">
    <property type="term" value="P:DNA repair"/>
    <property type="evidence" value="ECO:0007669"/>
    <property type="project" value="UniProtKB-KW"/>
</dbReference>
<dbReference type="EMBL" id="ANHY01000017">
    <property type="protein sequence ID" value="EKV28229.1"/>
    <property type="molecule type" value="Genomic_DNA"/>
</dbReference>
<dbReference type="SMART" id="SM00487">
    <property type="entry name" value="DEXDc"/>
    <property type="match status" value="1"/>
</dbReference>
<dbReference type="Pfam" id="PF00271">
    <property type="entry name" value="Helicase_C"/>
    <property type="match status" value="1"/>
</dbReference>
<dbReference type="Pfam" id="PF19306">
    <property type="entry name" value="WHD_Lhr"/>
    <property type="match status" value="1"/>
</dbReference>
<evidence type="ECO:0000256" key="2">
    <source>
        <dbReference type="ARBA" id="ARBA00022763"/>
    </source>
</evidence>
<keyword evidence="8" id="KW-0413">Isomerase</keyword>
<dbReference type="InterPro" id="IPR045628">
    <property type="entry name" value="Lhr_WH_dom"/>
</dbReference>
<dbReference type="InterPro" id="IPR011545">
    <property type="entry name" value="DEAD/DEAH_box_helicase_dom"/>
</dbReference>
<keyword evidence="5" id="KW-0067">ATP-binding</keyword>
<dbReference type="InterPro" id="IPR052511">
    <property type="entry name" value="ATP-dep_Helicase"/>
</dbReference>
<dbReference type="CDD" id="cd18796">
    <property type="entry name" value="SF2_C_LHR"/>
    <property type="match status" value="1"/>
</dbReference>
<dbReference type="InterPro" id="IPR014001">
    <property type="entry name" value="Helicase_ATP-bd"/>
</dbReference>
<dbReference type="PROSITE" id="PS51192">
    <property type="entry name" value="HELICASE_ATP_BIND_1"/>
    <property type="match status" value="1"/>
</dbReference>
<keyword evidence="6" id="KW-0238">DNA-binding</keyword>
<proteinExistence type="inferred from homology"/>
<dbReference type="eggNOG" id="COG1201">
    <property type="taxonomic scope" value="Bacteria"/>
</dbReference>
<evidence type="ECO:0000256" key="3">
    <source>
        <dbReference type="ARBA" id="ARBA00022801"/>
    </source>
</evidence>
<dbReference type="PANTHER" id="PTHR47962">
    <property type="entry name" value="ATP-DEPENDENT HELICASE LHR-RELATED-RELATED"/>
    <property type="match status" value="1"/>
</dbReference>
<keyword evidence="3" id="KW-0378">Hydrolase</keyword>
<dbReference type="NCBIfam" id="TIGR04121">
    <property type="entry name" value="DEXH_lig_assoc"/>
    <property type="match status" value="1"/>
</dbReference>
<dbReference type="Pfam" id="PF08494">
    <property type="entry name" value="DEAD_assoc"/>
    <property type="match status" value="1"/>
</dbReference>
<evidence type="ECO:0000256" key="10">
    <source>
        <dbReference type="SAM" id="MobiDB-lite"/>
    </source>
</evidence>
<evidence type="ECO:0000256" key="6">
    <source>
        <dbReference type="ARBA" id="ARBA00023125"/>
    </source>
</evidence>
<evidence type="ECO:0000256" key="1">
    <source>
        <dbReference type="ARBA" id="ARBA00022741"/>
    </source>
</evidence>
<dbReference type="InterPro" id="IPR013701">
    <property type="entry name" value="Lhr-like_DEAD/DEAH_assoc"/>
</dbReference>
<name>K9GU12_9PROT</name>
<dbReference type="Pfam" id="PF00270">
    <property type="entry name" value="DEAD"/>
    <property type="match status" value="1"/>
</dbReference>
<keyword evidence="14" id="KW-1185">Reference proteome</keyword>
<accession>K9GU12</accession>
<evidence type="ECO:0000259" key="11">
    <source>
        <dbReference type="PROSITE" id="PS51192"/>
    </source>
</evidence>
<evidence type="ECO:0000256" key="9">
    <source>
        <dbReference type="ARBA" id="ARBA00093467"/>
    </source>
</evidence>
<dbReference type="GO" id="GO:0004386">
    <property type="term" value="F:helicase activity"/>
    <property type="evidence" value="ECO:0007669"/>
    <property type="project" value="UniProtKB-KW"/>
</dbReference>
<dbReference type="InterPro" id="IPR017170">
    <property type="entry name" value="Lhr-like"/>
</dbReference>
<comment type="similarity">
    <text evidence="9">Belongs to the Lhr helicase family. Lhr-Core subfamily.</text>
</comment>
<keyword evidence="1" id="KW-0547">Nucleotide-binding</keyword>
<keyword evidence="2" id="KW-0227">DNA damage</keyword>
<reference evidence="13 14" key="1">
    <citation type="journal article" date="2013" name="Genome Announc.">
        <title>Draft Genome Sequence of an Alphaproteobacterium, Caenispirillum salinarum AK4(T), Isolated from a Solar Saltern.</title>
        <authorList>
            <person name="Khatri I."/>
            <person name="Singh A."/>
            <person name="Korpole S."/>
            <person name="Pinnaka A.K."/>
            <person name="Subramanian S."/>
        </authorList>
    </citation>
    <scope>NUCLEOTIDE SEQUENCE [LARGE SCALE GENOMIC DNA]</scope>
    <source>
        <strain evidence="13 14">AK4</strain>
    </source>
</reference>
<dbReference type="GO" id="GO:0016887">
    <property type="term" value="F:ATP hydrolysis activity"/>
    <property type="evidence" value="ECO:0007669"/>
    <property type="project" value="TreeGrafter"/>
</dbReference>
<dbReference type="SUPFAM" id="SSF52540">
    <property type="entry name" value="P-loop containing nucleoside triphosphate hydrolases"/>
    <property type="match status" value="1"/>
</dbReference>
<evidence type="ECO:0000313" key="13">
    <source>
        <dbReference type="EMBL" id="EKV28229.1"/>
    </source>
</evidence>
<evidence type="ECO:0000256" key="8">
    <source>
        <dbReference type="ARBA" id="ARBA00023235"/>
    </source>
</evidence>
<evidence type="ECO:0000256" key="7">
    <source>
        <dbReference type="ARBA" id="ARBA00023204"/>
    </source>
</evidence>
<evidence type="ECO:0000313" key="14">
    <source>
        <dbReference type="Proteomes" id="UP000009881"/>
    </source>
</evidence>
<feature type="domain" description="Helicase ATP-binding" evidence="11">
    <location>
        <begin position="53"/>
        <end position="231"/>
    </location>
</feature>
<dbReference type="AlphaFoldDB" id="K9GU12"/>
<dbReference type="InterPro" id="IPR001650">
    <property type="entry name" value="Helicase_C-like"/>
</dbReference>
<keyword evidence="4 13" id="KW-0347">Helicase</keyword>
<dbReference type="InterPro" id="IPR026362">
    <property type="entry name" value="DEXH_lig_assoc"/>
</dbReference>
<dbReference type="CDD" id="cd17922">
    <property type="entry name" value="DEXHc_LHR-like"/>
    <property type="match status" value="1"/>
</dbReference>
<dbReference type="PANTHER" id="PTHR47962:SF3">
    <property type="entry name" value="LARGE ATP-DEPENDENT HELICASE-RELATED PROTEIN"/>
    <property type="match status" value="1"/>
</dbReference>
<dbReference type="STRING" id="1238182.C882_1230"/>
<comment type="caution">
    <text evidence="13">The sequence shown here is derived from an EMBL/GenBank/DDBJ whole genome shotgun (WGS) entry which is preliminary data.</text>
</comment>
<sequence length="831" mass="90773">MRPGLKKVQGHFPLPAEMPIFAAMTTADRLPKPLSHWFAVQGWTPHPHQRAMLDAARAGQSVLLIAPTGGGKTLAGFLPSLADLAENPRDGLHTLYISPLKALAQDVHRNLTRPIEEAGLPVTHETRTGDTPSAKRQRQKQRPPDMLMTTPESLALMLAAPDAERVFGGLECIIVDELHALAGTKRGDQLALGLSRLRSLRPGLRAVGLSATVARPEDLAKHVAPDARVIHGEGGVMPDVGILDAAKDPPWAGHMAHHAMPEVMDCIRAHRTTLVFVNTRAQGEIVFQSLWKLNDEALPIALHHGSLAVEQRRKVEAAMAAGKLRAVVATSSLDLGIDWGAVDLVVQIGAPKGSARLIQRIGRANHRLDAPSKALLVPGNRFEYLECEAALDAMRAGELDDPPPRAGALDVLAQHVMGTACAGPFHPDALYDEVRTAAPYAGLERDTFDAVLRFVRDGGYALKVYDQYRRLAPLKDGRLKVANPRFVRDWRMNVGTIVEAETLKVRLGRGPYLGEVEEYFVMGLEPGDTFIFAGQSLRFEGVREMTVIASKAPGKDPKVPAYVGGRLPISQRLADRVVAILTDPARRAALPPAVREWADIQAARSSLPRPGALLVETFPRQGREFLVAYSLAGRNAHQTLGMLLTRRMERMKLKPLGFVANDYAIAVWSVESAAEDVDRLFDYDILGDDLEDWMAESPMLKRAFRQVAVISGLVQRRVAGAEKSGRQMTFNSDLIYDVLRKYDPDHVLLRATRADAEGGLIDLHRLTDMLYKAQGHIDHRRLARVSPLAVPVLLDIGKENMAGAILDDLLDDAAAELIAEATHPFAAEAKA</sequence>
<protein>
    <submittedName>
        <fullName evidence="13">Helicase domain protein</fullName>
    </submittedName>
</protein>
<dbReference type="GO" id="GO:0005524">
    <property type="term" value="F:ATP binding"/>
    <property type="evidence" value="ECO:0007669"/>
    <property type="project" value="UniProtKB-KW"/>
</dbReference>
<evidence type="ECO:0000259" key="12">
    <source>
        <dbReference type="PROSITE" id="PS51194"/>
    </source>
</evidence>
<dbReference type="SMART" id="SM00490">
    <property type="entry name" value="HELICc"/>
    <property type="match status" value="1"/>
</dbReference>
<keyword evidence="7" id="KW-0234">DNA repair</keyword>
<organism evidence="13 14">
    <name type="scientific">Caenispirillum salinarum AK4</name>
    <dbReference type="NCBI Taxonomy" id="1238182"/>
    <lineage>
        <taxon>Bacteria</taxon>
        <taxon>Pseudomonadati</taxon>
        <taxon>Pseudomonadota</taxon>
        <taxon>Alphaproteobacteria</taxon>
        <taxon>Rhodospirillales</taxon>
        <taxon>Novispirillaceae</taxon>
        <taxon>Caenispirillum</taxon>
    </lineage>
</organism>
<dbReference type="InterPro" id="IPR027417">
    <property type="entry name" value="P-loop_NTPase"/>
</dbReference>
<feature type="region of interest" description="Disordered" evidence="10">
    <location>
        <begin position="114"/>
        <end position="147"/>
    </location>
</feature>
<dbReference type="Proteomes" id="UP000009881">
    <property type="component" value="Unassembled WGS sequence"/>
</dbReference>